<evidence type="ECO:0000256" key="3">
    <source>
        <dbReference type="ARBA" id="ARBA00022840"/>
    </source>
</evidence>
<evidence type="ECO:0000259" key="4">
    <source>
        <dbReference type="PROSITE" id="PS50893"/>
    </source>
</evidence>
<dbReference type="GO" id="GO:0005886">
    <property type="term" value="C:plasma membrane"/>
    <property type="evidence" value="ECO:0007669"/>
    <property type="project" value="TreeGrafter"/>
</dbReference>
<dbReference type="InterPro" id="IPR015854">
    <property type="entry name" value="ABC_transpr_LolD-like"/>
</dbReference>
<dbReference type="GO" id="GO:0022857">
    <property type="term" value="F:transmembrane transporter activity"/>
    <property type="evidence" value="ECO:0007669"/>
    <property type="project" value="TreeGrafter"/>
</dbReference>
<sequence length="236" mass="24844">MTAILTGKDLRLDFGATKVLRGVDVDIAPGEIVAVMGASGSGKSTLLHVLAGLLQPHSGVVELNGERIDNQSEKHRSAIRLRELGFVFQTGDLVPELSVVENVELPLRLTGIPARQARSNALEMLEQLGIAEIADRRINEVSGGQAQRAAVARALVHGPSVVLADEPTGALDSVAGELVLESFVEAAQRSGTAVLLVTHDLKVASYAQRDFQLRDGQVMAPVGAHGAYGDSQGTFA</sequence>
<dbReference type="InterPro" id="IPR003439">
    <property type="entry name" value="ABC_transporter-like_ATP-bd"/>
</dbReference>
<gene>
    <name evidence="5" type="ORF">V5R04_15045</name>
</gene>
<dbReference type="GO" id="GO:0098796">
    <property type="term" value="C:membrane protein complex"/>
    <property type="evidence" value="ECO:0007669"/>
    <property type="project" value="UniProtKB-ARBA"/>
</dbReference>
<dbReference type="PANTHER" id="PTHR24220">
    <property type="entry name" value="IMPORT ATP-BINDING PROTEIN"/>
    <property type="match status" value="1"/>
</dbReference>
<evidence type="ECO:0000256" key="2">
    <source>
        <dbReference type="ARBA" id="ARBA00022741"/>
    </source>
</evidence>
<dbReference type="InterPro" id="IPR017871">
    <property type="entry name" value="ABC_transporter-like_CS"/>
</dbReference>
<evidence type="ECO:0000313" key="5">
    <source>
        <dbReference type="EMBL" id="XBH21505.1"/>
    </source>
</evidence>
<evidence type="ECO:0000256" key="1">
    <source>
        <dbReference type="ARBA" id="ARBA00022448"/>
    </source>
</evidence>
<keyword evidence="2" id="KW-0547">Nucleotide-binding</keyword>
<keyword evidence="1" id="KW-0813">Transport</keyword>
<dbReference type="GO" id="GO:0005524">
    <property type="term" value="F:ATP binding"/>
    <property type="evidence" value="ECO:0007669"/>
    <property type="project" value="UniProtKB-KW"/>
</dbReference>
<proteinExistence type="predicted"/>
<protein>
    <submittedName>
        <fullName evidence="5">ABC transporter ATP-binding protein</fullName>
    </submittedName>
</protein>
<feature type="domain" description="ABC transporter" evidence="4">
    <location>
        <begin position="5"/>
        <end position="236"/>
    </location>
</feature>
<dbReference type="EMBL" id="CP146203">
    <property type="protein sequence ID" value="XBH21505.1"/>
    <property type="molecule type" value="Genomic_DNA"/>
</dbReference>
<dbReference type="Pfam" id="PF00005">
    <property type="entry name" value="ABC_tran"/>
    <property type="match status" value="1"/>
</dbReference>
<dbReference type="InterPro" id="IPR003593">
    <property type="entry name" value="AAA+_ATPase"/>
</dbReference>
<dbReference type="PROSITE" id="PS00211">
    <property type="entry name" value="ABC_TRANSPORTER_1"/>
    <property type="match status" value="1"/>
</dbReference>
<dbReference type="SUPFAM" id="SSF52540">
    <property type="entry name" value="P-loop containing nucleoside triphosphate hydrolases"/>
    <property type="match status" value="1"/>
</dbReference>
<name>A0AAU7DUZ4_9MICO</name>
<accession>A0AAU7DUZ4</accession>
<dbReference type="AlphaFoldDB" id="A0AAU7DUZ4"/>
<dbReference type="Gene3D" id="3.40.50.300">
    <property type="entry name" value="P-loop containing nucleotide triphosphate hydrolases"/>
    <property type="match status" value="1"/>
</dbReference>
<dbReference type="GO" id="GO:0016887">
    <property type="term" value="F:ATP hydrolysis activity"/>
    <property type="evidence" value="ECO:0007669"/>
    <property type="project" value="InterPro"/>
</dbReference>
<organism evidence="5">
    <name type="scientific">Jonesiaceae bacterium BS-20</name>
    <dbReference type="NCBI Taxonomy" id="3120821"/>
    <lineage>
        <taxon>Bacteria</taxon>
        <taxon>Bacillati</taxon>
        <taxon>Actinomycetota</taxon>
        <taxon>Actinomycetes</taxon>
        <taxon>Micrococcales</taxon>
        <taxon>Jonesiaceae</taxon>
    </lineage>
</organism>
<dbReference type="PROSITE" id="PS50893">
    <property type="entry name" value="ABC_TRANSPORTER_2"/>
    <property type="match status" value="1"/>
</dbReference>
<dbReference type="PANTHER" id="PTHR24220:SF685">
    <property type="entry name" value="ABC TRANSPORTER RELATED"/>
    <property type="match status" value="1"/>
</dbReference>
<dbReference type="InterPro" id="IPR017911">
    <property type="entry name" value="MacB-like_ATP-bd"/>
</dbReference>
<dbReference type="SMART" id="SM00382">
    <property type="entry name" value="AAA"/>
    <property type="match status" value="1"/>
</dbReference>
<dbReference type="FunFam" id="3.40.50.300:FF:000032">
    <property type="entry name" value="Export ABC transporter ATP-binding protein"/>
    <property type="match status" value="1"/>
</dbReference>
<keyword evidence="3 5" id="KW-0067">ATP-binding</keyword>
<reference evidence="5" key="1">
    <citation type="submission" date="2024-02" db="EMBL/GenBank/DDBJ databases">
        <title>Tomenella chthoni gen. nov. sp. nov., a member of the family Jonesiaceae isolated from bat guano.</title>
        <authorList>
            <person name="Miller S.L."/>
            <person name="King J."/>
            <person name="Sankaranarayanan K."/>
            <person name="Lawson P.A."/>
        </authorList>
    </citation>
    <scope>NUCLEOTIDE SEQUENCE</scope>
    <source>
        <strain evidence="5">BS-20</strain>
    </source>
</reference>
<dbReference type="InterPro" id="IPR027417">
    <property type="entry name" value="P-loop_NTPase"/>
</dbReference>
<dbReference type="CDD" id="cd03255">
    <property type="entry name" value="ABC_MJ0796_LolCDE_FtsE"/>
    <property type="match status" value="1"/>
</dbReference>